<dbReference type="Pfam" id="PF04351">
    <property type="entry name" value="PilP"/>
    <property type="match status" value="1"/>
</dbReference>
<organism evidence="2 3">
    <name type="scientific">Acidithiobacillus marinus</name>
    <dbReference type="NCBI Taxonomy" id="187490"/>
    <lineage>
        <taxon>Bacteria</taxon>
        <taxon>Pseudomonadati</taxon>
        <taxon>Pseudomonadota</taxon>
        <taxon>Acidithiobacillia</taxon>
        <taxon>Acidithiobacillales</taxon>
        <taxon>Acidithiobacillaceae</taxon>
        <taxon>Acidithiobacillus</taxon>
    </lineage>
</organism>
<evidence type="ECO:0000256" key="1">
    <source>
        <dbReference type="SAM" id="SignalP"/>
    </source>
</evidence>
<comment type="caution">
    <text evidence="2">The sequence shown here is derived from an EMBL/GenBank/DDBJ whole genome shotgun (WGS) entry which is preliminary data.</text>
</comment>
<evidence type="ECO:0000313" key="2">
    <source>
        <dbReference type="EMBL" id="PKY11437.1"/>
    </source>
</evidence>
<sequence>MRTNAVSFGKPTAARNSISIWRKVLNVLAISASLAVLAGCSQSDDLSHLRAFVANGPKTNDHITPLPKTPAYQPTVYNNLANRDPFTSFSEILLRKEAAAESNHGPRPASHGPVQPLEKYALSSMQVTGIMRSANGQLWAIIQTPDNKVYRASIGSYIGTHDGRITGIDDSQTKQSVTIEQYLPNAFGGYKKEQTILHMQSGN</sequence>
<feature type="chain" id="PRO_5014182371" evidence="1">
    <location>
        <begin position="39"/>
        <end position="203"/>
    </location>
</feature>
<feature type="signal peptide" evidence="1">
    <location>
        <begin position="1"/>
        <end position="38"/>
    </location>
</feature>
<name>A0A2I1DNI5_9PROT</name>
<evidence type="ECO:0000313" key="3">
    <source>
        <dbReference type="Proteomes" id="UP000234329"/>
    </source>
</evidence>
<keyword evidence="3" id="KW-1185">Reference proteome</keyword>
<dbReference type="AlphaFoldDB" id="A0A2I1DNI5"/>
<reference evidence="2 3" key="1">
    <citation type="submission" date="2017-03" db="EMBL/GenBank/DDBJ databases">
        <title>Draft genime sequence of the acidophilic sulfur-oxidizing bacterium Acidithiobacillus sp. SH, isolated from seawater.</title>
        <authorList>
            <person name="Sharmin S."/>
            <person name="Tokuhisa M."/>
            <person name="Kanao T."/>
            <person name="Kamimura K."/>
        </authorList>
    </citation>
    <scope>NUCLEOTIDE SEQUENCE [LARGE SCALE GENOMIC DNA]</scope>
    <source>
        <strain evidence="2 3">SH</strain>
    </source>
</reference>
<dbReference type="InterPro" id="IPR007446">
    <property type="entry name" value="PilP"/>
</dbReference>
<dbReference type="RefSeq" id="WP_101537143.1">
    <property type="nucleotide sequence ID" value="NZ_MXAV01000013.1"/>
</dbReference>
<proteinExistence type="predicted"/>
<dbReference type="Proteomes" id="UP000234329">
    <property type="component" value="Unassembled WGS sequence"/>
</dbReference>
<dbReference type="Gene3D" id="2.30.30.830">
    <property type="match status" value="1"/>
</dbReference>
<dbReference type="EMBL" id="MXAV01000013">
    <property type="protein sequence ID" value="PKY11437.1"/>
    <property type="molecule type" value="Genomic_DNA"/>
</dbReference>
<dbReference type="OrthoDB" id="5295327at2"/>
<protein>
    <submittedName>
        <fullName evidence="2">Pilus assembly protein PilP</fullName>
    </submittedName>
</protein>
<gene>
    <name evidence="2" type="ORF">B1757_04255</name>
</gene>
<accession>A0A2I1DNI5</accession>
<dbReference type="InParanoid" id="A0A2I1DNI5"/>
<keyword evidence="1" id="KW-0732">Signal</keyword>